<dbReference type="GeneID" id="303172176"/>
<feature type="transmembrane region" description="Helical" evidence="1">
    <location>
        <begin position="49"/>
        <end position="72"/>
    </location>
</feature>
<organism evidence="3 4">
    <name type="scientific">Agrococcus casei LMG 22410</name>
    <dbReference type="NCBI Taxonomy" id="1255656"/>
    <lineage>
        <taxon>Bacteria</taxon>
        <taxon>Bacillati</taxon>
        <taxon>Actinomycetota</taxon>
        <taxon>Actinomycetes</taxon>
        <taxon>Micrococcales</taxon>
        <taxon>Microbacteriaceae</taxon>
        <taxon>Agrococcus</taxon>
    </lineage>
</organism>
<proteinExistence type="predicted"/>
<feature type="domain" description="YdbS-like PH" evidence="2">
    <location>
        <begin position="75"/>
        <end position="152"/>
    </location>
</feature>
<accession>A0A1R4F819</accession>
<dbReference type="PANTHER" id="PTHR34473:SF2">
    <property type="entry name" value="UPF0699 TRANSMEMBRANE PROTEIN YDBT"/>
    <property type="match status" value="1"/>
</dbReference>
<protein>
    <submittedName>
        <fullName evidence="3">Transmembrane protein, distant homology with ydbS</fullName>
    </submittedName>
</protein>
<dbReference type="Pfam" id="PF03703">
    <property type="entry name" value="bPH_2"/>
    <property type="match status" value="1"/>
</dbReference>
<evidence type="ECO:0000313" key="3">
    <source>
        <dbReference type="EMBL" id="SJM52120.1"/>
    </source>
</evidence>
<keyword evidence="4" id="KW-1185">Reference proteome</keyword>
<evidence type="ECO:0000313" key="4">
    <source>
        <dbReference type="Proteomes" id="UP000195787"/>
    </source>
</evidence>
<evidence type="ECO:0000259" key="2">
    <source>
        <dbReference type="Pfam" id="PF03703"/>
    </source>
</evidence>
<name>A0A1R4F819_9MICO</name>
<keyword evidence="1" id="KW-0472">Membrane</keyword>
<dbReference type="OrthoDB" id="7364633at2"/>
<dbReference type="InterPro" id="IPR005182">
    <property type="entry name" value="YdbS-like_PH"/>
</dbReference>
<keyword evidence="1" id="KW-1133">Transmembrane helix</keyword>
<reference evidence="3 4" key="1">
    <citation type="submission" date="2017-02" db="EMBL/GenBank/DDBJ databases">
        <authorList>
            <person name="Peterson S.W."/>
        </authorList>
    </citation>
    <scope>NUCLEOTIDE SEQUENCE [LARGE SCALE GENOMIC DNA]</scope>
    <source>
        <strain evidence="3 4">LMG 22410</strain>
    </source>
</reference>
<keyword evidence="1 3" id="KW-0812">Transmembrane</keyword>
<dbReference type="Proteomes" id="UP000195787">
    <property type="component" value="Unassembled WGS sequence"/>
</dbReference>
<dbReference type="AlphaFoldDB" id="A0A1R4F819"/>
<evidence type="ECO:0000256" key="1">
    <source>
        <dbReference type="SAM" id="Phobius"/>
    </source>
</evidence>
<dbReference type="RefSeq" id="WP_086991066.1">
    <property type="nucleotide sequence ID" value="NZ_FUHU01000020.1"/>
</dbReference>
<sequence>MSDRIEIAAEWERVEPRYLWVQLISTIIGGVVLMAIVGVILFFATSQNWLAIGLSVGGIFVLTLINAIFSFFRTRTLGYVQRQDDFMMRQGMMFRRFVAVPYGRLQIVDIEQGPIERMFGLKKLKFVTAAATSGVVLPGLSAARAESLRDELVASAETRRAGL</sequence>
<dbReference type="PANTHER" id="PTHR34473">
    <property type="entry name" value="UPF0699 TRANSMEMBRANE PROTEIN YDBS"/>
    <property type="match status" value="1"/>
</dbReference>
<gene>
    <name evidence="3" type="ORF">CZ674_03020</name>
</gene>
<dbReference type="EMBL" id="FUHU01000020">
    <property type="protein sequence ID" value="SJM52120.1"/>
    <property type="molecule type" value="Genomic_DNA"/>
</dbReference>
<feature type="transmembrane region" description="Helical" evidence="1">
    <location>
        <begin position="20"/>
        <end position="43"/>
    </location>
</feature>